<sequence>MAMAQMKNENNEVVLKEQKQQDKNCAAVKELHTKAYEQTNSYSVNYWGAGSKADELCWDLCWD</sequence>
<keyword evidence="2" id="KW-1185">Reference proteome</keyword>
<dbReference type="Proteomes" id="UP000184536">
    <property type="component" value="Unassembled WGS sequence"/>
</dbReference>
<name>A0A1M6F5N3_9FIRM</name>
<proteinExistence type="predicted"/>
<gene>
    <name evidence="1" type="ORF">SAMN02745975_00919</name>
</gene>
<dbReference type="RefSeq" id="WP_110940188.1">
    <property type="nucleotide sequence ID" value="NZ_FQZV01000010.1"/>
</dbReference>
<evidence type="ECO:0000313" key="2">
    <source>
        <dbReference type="Proteomes" id="UP000184536"/>
    </source>
</evidence>
<dbReference type="OrthoDB" id="9889728at2"/>
<dbReference type="AlphaFoldDB" id="A0A1M6F5N3"/>
<dbReference type="EMBL" id="FQZV01000010">
    <property type="protein sequence ID" value="SHI93015.1"/>
    <property type="molecule type" value="Genomic_DNA"/>
</dbReference>
<organism evidence="1 2">
    <name type="scientific">Geosporobacter subterraneus DSM 17957</name>
    <dbReference type="NCBI Taxonomy" id="1121919"/>
    <lineage>
        <taxon>Bacteria</taxon>
        <taxon>Bacillati</taxon>
        <taxon>Bacillota</taxon>
        <taxon>Clostridia</taxon>
        <taxon>Peptostreptococcales</taxon>
        <taxon>Thermotaleaceae</taxon>
        <taxon>Geosporobacter</taxon>
    </lineage>
</organism>
<evidence type="ECO:0000313" key="1">
    <source>
        <dbReference type="EMBL" id="SHI93015.1"/>
    </source>
</evidence>
<reference evidence="2" key="1">
    <citation type="submission" date="2016-11" db="EMBL/GenBank/DDBJ databases">
        <authorList>
            <person name="Varghese N."/>
            <person name="Submissions S."/>
        </authorList>
    </citation>
    <scope>NUCLEOTIDE SEQUENCE [LARGE SCALE GENOMIC DNA]</scope>
    <source>
        <strain evidence="2">DSM 17957</strain>
    </source>
</reference>
<accession>A0A1M6F5N3</accession>
<protein>
    <submittedName>
        <fullName evidence="1">Uncharacterized protein</fullName>
    </submittedName>
</protein>